<reference evidence="1" key="1">
    <citation type="submission" date="2016-10" db="EMBL/GenBank/DDBJ databases">
        <authorList>
            <person name="Benchimol M."/>
            <person name="Almeida L.G."/>
            <person name="Vasconcelos A.T."/>
            <person name="Perreira-Neves A."/>
            <person name="Rosa I.A."/>
            <person name="Tasca T."/>
            <person name="Bogo M.R."/>
            <person name="de Souza W."/>
        </authorList>
    </citation>
    <scope>NUCLEOTIDE SEQUENCE [LARGE SCALE GENOMIC DNA]</scope>
    <source>
        <strain evidence="1">K</strain>
    </source>
</reference>
<dbReference type="AlphaFoldDB" id="A0A1J4JLD2"/>
<accession>A0A1J4JLD2</accession>
<sequence>MERITSNISDHMQDRLVQKEFHARALEQNQPFNSIIAKQDLEMNLQLLHDFIVGMSKICVDRVTAINEKLEKYESEVRETDGLLTVIKDSTGTMFLEQLSQDVKPELLPNKIPEVNNEMTEIPPFQFPGNGYTINMRTLDRLGAKVENMSKHMLPLIIPVVNGNNRQPLWGKLDDYFVRFNK</sequence>
<dbReference type="VEuPathDB" id="TrichDB:TRFO_08434"/>
<protein>
    <submittedName>
        <fullName evidence="1">Uncharacterized protein</fullName>
    </submittedName>
</protein>
<organism evidence="1 2">
    <name type="scientific">Tritrichomonas foetus</name>
    <dbReference type="NCBI Taxonomy" id="1144522"/>
    <lineage>
        <taxon>Eukaryota</taxon>
        <taxon>Metamonada</taxon>
        <taxon>Parabasalia</taxon>
        <taxon>Tritrichomonadida</taxon>
        <taxon>Tritrichomonadidae</taxon>
        <taxon>Tritrichomonas</taxon>
    </lineage>
</organism>
<gene>
    <name evidence="1" type="ORF">TRFO_08434</name>
</gene>
<comment type="caution">
    <text evidence="1">The sequence shown here is derived from an EMBL/GenBank/DDBJ whole genome shotgun (WGS) entry which is preliminary data.</text>
</comment>
<evidence type="ECO:0000313" key="2">
    <source>
        <dbReference type="Proteomes" id="UP000179807"/>
    </source>
</evidence>
<dbReference type="EMBL" id="MLAK01001004">
    <property type="protein sequence ID" value="OHS99481.1"/>
    <property type="molecule type" value="Genomic_DNA"/>
</dbReference>
<proteinExistence type="predicted"/>
<dbReference type="Proteomes" id="UP000179807">
    <property type="component" value="Unassembled WGS sequence"/>
</dbReference>
<keyword evidence="2" id="KW-1185">Reference proteome</keyword>
<dbReference type="RefSeq" id="XP_068352618.1">
    <property type="nucleotide sequence ID" value="XM_068494284.1"/>
</dbReference>
<name>A0A1J4JLD2_9EUKA</name>
<dbReference type="GeneID" id="94828988"/>
<evidence type="ECO:0000313" key="1">
    <source>
        <dbReference type="EMBL" id="OHS99481.1"/>
    </source>
</evidence>
<dbReference type="OrthoDB" id="10679112at2759"/>